<dbReference type="PRINTS" id="PR00625">
    <property type="entry name" value="JDOMAIN"/>
</dbReference>
<dbReference type="InterPro" id="IPR001623">
    <property type="entry name" value="DnaJ_domain"/>
</dbReference>
<evidence type="ECO:0000313" key="3">
    <source>
        <dbReference type="EMBL" id="EFN54651.1"/>
    </source>
</evidence>
<feature type="transmembrane region" description="Helical" evidence="1">
    <location>
        <begin position="454"/>
        <end position="475"/>
    </location>
</feature>
<evidence type="ECO:0000313" key="4">
    <source>
        <dbReference type="Proteomes" id="UP000008141"/>
    </source>
</evidence>
<dbReference type="Pfam" id="PF00226">
    <property type="entry name" value="DnaJ"/>
    <property type="match status" value="1"/>
</dbReference>
<sequence>MADPWSLLGVQPDASKAQIKAAFRKKAMAHHPDMHSTASEGVQKAHDAAFKALNEAYQALMDGSHRYRQRSAGRGGFAQTSHYYNASASSSGGAGGHYNPYSSYYGSGTGSRYSGWRQYRRRSGFGHARDLPLFLEPGHADPLLLWLADFTGLFRSFAGISRAGAAVTTTLGLLLVGGVLLLEPLTGAMWERNNSGKLFSSIEEDYKRRKQQQQQATLAAAVAAAQERVMQHATTAAAQEQPDADMGAPKLFHASDGLLSLSCLNGVRALANVWVLVVHCWTLWSVLLPYDVLRQLGNHSWLPWVAVQGACGADTFLVLSAVLATYHLLPVLEGSGGKGNGSAAKQHGSSCRQVVLKYWRRRALRILPAYAVANLLALVMFWPTRQLPPLGSQARDVSYGRCPHALWANVFFVTNRLSLPQTCGGQFWTTSIVVHMYTAWPLLLCALRPRVPGFRARVAVALAAAVAAGTAWRFWSASQAKFHLPVGDRTVPEEEANLTRILETVYFPTLSRLAELAIGAALGLLLRSHTAISWVMRRPMLVSGTAFALQGMYLITVSGGNLHPPKDVPLLPPLAAKLVATFLFYGSPFHACLVSATLLALVLRSDPLHAAAARLLSTRPLAAAATLSYSVYLLHEMVKIGLVTVAPGLLTAFLDNAPQAALAGLIAATLVASYAVGYLNWRLVERRFY</sequence>
<dbReference type="PROSITE" id="PS50076">
    <property type="entry name" value="DNAJ_2"/>
    <property type="match status" value="1"/>
</dbReference>
<feature type="transmembrane region" description="Helical" evidence="1">
    <location>
        <begin position="582"/>
        <end position="603"/>
    </location>
</feature>
<evidence type="ECO:0000259" key="2">
    <source>
        <dbReference type="PROSITE" id="PS50076"/>
    </source>
</evidence>
<dbReference type="eggNOG" id="KOG0550">
    <property type="taxonomic scope" value="Eukaryota"/>
</dbReference>
<dbReference type="KEGG" id="cvr:CHLNCDRAFT_52968"/>
<dbReference type="Pfam" id="PF01757">
    <property type="entry name" value="Acyl_transf_3"/>
    <property type="match status" value="1"/>
</dbReference>
<reference evidence="3 4" key="1">
    <citation type="journal article" date="2010" name="Plant Cell">
        <title>The Chlorella variabilis NC64A genome reveals adaptation to photosymbiosis, coevolution with viruses, and cryptic sex.</title>
        <authorList>
            <person name="Blanc G."/>
            <person name="Duncan G."/>
            <person name="Agarkova I."/>
            <person name="Borodovsky M."/>
            <person name="Gurnon J."/>
            <person name="Kuo A."/>
            <person name="Lindquist E."/>
            <person name="Lucas S."/>
            <person name="Pangilinan J."/>
            <person name="Polle J."/>
            <person name="Salamov A."/>
            <person name="Terry A."/>
            <person name="Yamada T."/>
            <person name="Dunigan D.D."/>
            <person name="Grigoriev I.V."/>
            <person name="Claverie J.M."/>
            <person name="Van Etten J.L."/>
        </authorList>
    </citation>
    <scope>NUCLEOTIDE SEQUENCE [LARGE SCALE GENOMIC DNA]</scope>
    <source>
        <strain evidence="3 4">NC64A</strain>
    </source>
</reference>
<keyword evidence="1" id="KW-1133">Transmembrane helix</keyword>
<accession>E1ZHR4</accession>
<dbReference type="RefSeq" id="XP_005846753.1">
    <property type="nucleotide sequence ID" value="XM_005846691.1"/>
</dbReference>
<feature type="transmembrane region" description="Helical" evidence="1">
    <location>
        <begin position="539"/>
        <end position="562"/>
    </location>
</feature>
<protein>
    <recommendedName>
        <fullName evidence="2">J domain-containing protein</fullName>
    </recommendedName>
</protein>
<dbReference type="InterPro" id="IPR052728">
    <property type="entry name" value="O2_lipid_transport_reg"/>
</dbReference>
<evidence type="ECO:0000256" key="1">
    <source>
        <dbReference type="SAM" id="Phobius"/>
    </source>
</evidence>
<name>E1ZHR4_CHLVA</name>
<feature type="transmembrane region" description="Helical" evidence="1">
    <location>
        <begin position="427"/>
        <end position="447"/>
    </location>
</feature>
<dbReference type="SMART" id="SM00271">
    <property type="entry name" value="DnaJ"/>
    <property type="match status" value="1"/>
</dbReference>
<proteinExistence type="predicted"/>
<dbReference type="GO" id="GO:0016747">
    <property type="term" value="F:acyltransferase activity, transferring groups other than amino-acyl groups"/>
    <property type="evidence" value="ECO:0007669"/>
    <property type="project" value="InterPro"/>
</dbReference>
<feature type="transmembrane region" description="Helical" evidence="1">
    <location>
        <begin position="363"/>
        <end position="382"/>
    </location>
</feature>
<dbReference type="GeneID" id="17354087"/>
<feature type="domain" description="J" evidence="2">
    <location>
        <begin position="3"/>
        <end position="73"/>
    </location>
</feature>
<dbReference type="PANTHER" id="PTHR11161:SF0">
    <property type="entry name" value="O-ACYLTRANSFERASE LIKE PROTEIN"/>
    <property type="match status" value="1"/>
</dbReference>
<dbReference type="InterPro" id="IPR002656">
    <property type="entry name" value="Acyl_transf_3_dom"/>
</dbReference>
<dbReference type="eggNOG" id="KOG3700">
    <property type="taxonomic scope" value="Eukaryota"/>
</dbReference>
<organism evidence="4">
    <name type="scientific">Chlorella variabilis</name>
    <name type="common">Green alga</name>
    <dbReference type="NCBI Taxonomy" id="554065"/>
    <lineage>
        <taxon>Eukaryota</taxon>
        <taxon>Viridiplantae</taxon>
        <taxon>Chlorophyta</taxon>
        <taxon>core chlorophytes</taxon>
        <taxon>Trebouxiophyceae</taxon>
        <taxon>Chlorellales</taxon>
        <taxon>Chlorellaceae</taxon>
        <taxon>Chlorella clade</taxon>
        <taxon>Chlorella</taxon>
    </lineage>
</organism>
<keyword evidence="4" id="KW-1185">Reference proteome</keyword>
<keyword evidence="1" id="KW-0812">Transmembrane</keyword>
<gene>
    <name evidence="3" type="ORF">CHLNCDRAFT_52968</name>
</gene>
<dbReference type="Proteomes" id="UP000008141">
    <property type="component" value="Unassembled WGS sequence"/>
</dbReference>
<dbReference type="STRING" id="554065.E1ZHR4"/>
<keyword evidence="1" id="KW-0472">Membrane</keyword>
<dbReference type="AlphaFoldDB" id="E1ZHR4"/>
<dbReference type="InterPro" id="IPR036869">
    <property type="entry name" value="J_dom_sf"/>
</dbReference>
<dbReference type="Gene3D" id="1.10.287.110">
    <property type="entry name" value="DnaJ domain"/>
    <property type="match status" value="1"/>
</dbReference>
<feature type="transmembrane region" description="Helical" evidence="1">
    <location>
        <begin position="615"/>
        <end position="634"/>
    </location>
</feature>
<dbReference type="OrthoDB" id="514735at2759"/>
<dbReference type="PANTHER" id="PTHR11161">
    <property type="entry name" value="O-ACYLTRANSFERASE"/>
    <property type="match status" value="1"/>
</dbReference>
<feature type="transmembrane region" description="Helical" evidence="1">
    <location>
        <begin position="505"/>
        <end position="527"/>
    </location>
</feature>
<dbReference type="InParanoid" id="E1ZHR4"/>
<dbReference type="EMBL" id="GL433847">
    <property type="protein sequence ID" value="EFN54651.1"/>
    <property type="molecule type" value="Genomic_DNA"/>
</dbReference>
<dbReference type="SUPFAM" id="SSF46565">
    <property type="entry name" value="Chaperone J-domain"/>
    <property type="match status" value="1"/>
</dbReference>
<feature type="transmembrane region" description="Helical" evidence="1">
    <location>
        <begin position="660"/>
        <end position="681"/>
    </location>
</feature>
<feature type="transmembrane region" description="Helical" evidence="1">
    <location>
        <begin position="163"/>
        <end position="182"/>
    </location>
</feature>
<dbReference type="CDD" id="cd06257">
    <property type="entry name" value="DnaJ"/>
    <property type="match status" value="1"/>
</dbReference>